<sequence length="228" mass="24207">MATAVLAGSTGQVGAFILTQLLSNPSFSAVYAYTRRDLPNPTASTKLNAIVSTDTAQWGTLFPREMHPKIMFSGLGTTRADAGGLENQRKIDYDLNLELAKAAKEAGVETYVLISAAGVSSKSMFAYPKMKGELEDAVRALEFKHTVFVRPGFIAGERTSRNTGVAEAAMRWVAKGLGGVSNALKDPWAQDGELIARAAVAAGVKCLEGREAGVWDVGQAEIVKLGRA</sequence>
<comment type="similarity">
    <text evidence="2">Belongs to the FMP52 family.</text>
</comment>
<feature type="domain" description="NAD(P)-binding" evidence="7">
    <location>
        <begin position="8"/>
        <end position="160"/>
    </location>
</feature>
<evidence type="ECO:0000313" key="8">
    <source>
        <dbReference type="EMBL" id="KAH7074296.1"/>
    </source>
</evidence>
<evidence type="ECO:0000256" key="6">
    <source>
        <dbReference type="ARBA" id="ARBA00023136"/>
    </source>
</evidence>
<keyword evidence="3" id="KW-1000">Mitochondrion outer membrane</keyword>
<evidence type="ECO:0000256" key="2">
    <source>
        <dbReference type="ARBA" id="ARBA00006617"/>
    </source>
</evidence>
<dbReference type="FunFam" id="3.40.50.720:FF:000366">
    <property type="entry name" value="Protein FMP52, mitochondrial"/>
    <property type="match status" value="1"/>
</dbReference>
<dbReference type="PANTHER" id="PTHR14097">
    <property type="entry name" value="OXIDOREDUCTASE HTATIP2"/>
    <property type="match status" value="1"/>
</dbReference>
<keyword evidence="4" id="KW-0809">Transit peptide</keyword>
<evidence type="ECO:0000256" key="1">
    <source>
        <dbReference type="ARBA" id="ARBA00004450"/>
    </source>
</evidence>
<dbReference type="AlphaFoldDB" id="A0A8K0QY66"/>
<dbReference type="OrthoDB" id="430436at2759"/>
<dbReference type="Gene3D" id="3.40.50.720">
    <property type="entry name" value="NAD(P)-binding Rossmann-like Domain"/>
    <property type="match status" value="1"/>
</dbReference>
<keyword evidence="6" id="KW-0472">Membrane</keyword>
<dbReference type="InterPro" id="IPR016040">
    <property type="entry name" value="NAD(P)-bd_dom"/>
</dbReference>
<dbReference type="Pfam" id="PF13460">
    <property type="entry name" value="NAD_binding_10"/>
    <property type="match status" value="1"/>
</dbReference>
<reference evidence="8" key="1">
    <citation type="journal article" date="2021" name="Nat. Commun.">
        <title>Genetic determinants of endophytism in the Arabidopsis root mycobiome.</title>
        <authorList>
            <person name="Mesny F."/>
            <person name="Miyauchi S."/>
            <person name="Thiergart T."/>
            <person name="Pickel B."/>
            <person name="Atanasova L."/>
            <person name="Karlsson M."/>
            <person name="Huettel B."/>
            <person name="Barry K.W."/>
            <person name="Haridas S."/>
            <person name="Chen C."/>
            <person name="Bauer D."/>
            <person name="Andreopoulos W."/>
            <person name="Pangilinan J."/>
            <person name="LaButti K."/>
            <person name="Riley R."/>
            <person name="Lipzen A."/>
            <person name="Clum A."/>
            <person name="Drula E."/>
            <person name="Henrissat B."/>
            <person name="Kohler A."/>
            <person name="Grigoriev I.V."/>
            <person name="Martin F.M."/>
            <person name="Hacquard S."/>
        </authorList>
    </citation>
    <scope>NUCLEOTIDE SEQUENCE</scope>
    <source>
        <strain evidence="8">MPI-SDFR-AT-0120</strain>
    </source>
</reference>
<evidence type="ECO:0000256" key="5">
    <source>
        <dbReference type="ARBA" id="ARBA00023128"/>
    </source>
</evidence>
<evidence type="ECO:0000259" key="7">
    <source>
        <dbReference type="Pfam" id="PF13460"/>
    </source>
</evidence>
<dbReference type="InterPro" id="IPR036291">
    <property type="entry name" value="NAD(P)-bd_dom_sf"/>
</dbReference>
<gene>
    <name evidence="8" type="ORF">FB567DRAFT_193206</name>
</gene>
<dbReference type="SUPFAM" id="SSF51735">
    <property type="entry name" value="NAD(P)-binding Rossmann-fold domains"/>
    <property type="match status" value="1"/>
</dbReference>
<evidence type="ECO:0000256" key="3">
    <source>
        <dbReference type="ARBA" id="ARBA00022787"/>
    </source>
</evidence>
<evidence type="ECO:0000313" key="9">
    <source>
        <dbReference type="Proteomes" id="UP000813461"/>
    </source>
</evidence>
<dbReference type="PANTHER" id="PTHR14097:SF7">
    <property type="entry name" value="OXIDOREDUCTASE HTATIP2"/>
    <property type="match status" value="1"/>
</dbReference>
<dbReference type="Proteomes" id="UP000813461">
    <property type="component" value="Unassembled WGS sequence"/>
</dbReference>
<dbReference type="GO" id="GO:0005741">
    <property type="term" value="C:mitochondrial outer membrane"/>
    <property type="evidence" value="ECO:0007669"/>
    <property type="project" value="UniProtKB-SubCell"/>
</dbReference>
<comment type="caution">
    <text evidence="8">The sequence shown here is derived from an EMBL/GenBank/DDBJ whole genome shotgun (WGS) entry which is preliminary data.</text>
</comment>
<proteinExistence type="inferred from homology"/>
<keyword evidence="5" id="KW-0496">Mitochondrion</keyword>
<comment type="subcellular location">
    <subcellularLocation>
        <location evidence="1">Mitochondrion outer membrane</location>
        <topology evidence="1">Peripheral membrane protein</topology>
    </subcellularLocation>
</comment>
<dbReference type="EMBL" id="JAGMVJ010000021">
    <property type="protein sequence ID" value="KAH7074296.1"/>
    <property type="molecule type" value="Genomic_DNA"/>
</dbReference>
<name>A0A8K0QY66_9PLEO</name>
<evidence type="ECO:0000256" key="4">
    <source>
        <dbReference type="ARBA" id="ARBA00022946"/>
    </source>
</evidence>
<organism evidence="8 9">
    <name type="scientific">Paraphoma chrysanthemicola</name>
    <dbReference type="NCBI Taxonomy" id="798071"/>
    <lineage>
        <taxon>Eukaryota</taxon>
        <taxon>Fungi</taxon>
        <taxon>Dikarya</taxon>
        <taxon>Ascomycota</taxon>
        <taxon>Pezizomycotina</taxon>
        <taxon>Dothideomycetes</taxon>
        <taxon>Pleosporomycetidae</taxon>
        <taxon>Pleosporales</taxon>
        <taxon>Pleosporineae</taxon>
        <taxon>Phaeosphaeriaceae</taxon>
        <taxon>Paraphoma</taxon>
    </lineage>
</organism>
<protein>
    <submittedName>
        <fullName evidence="8">NAD dependent epimerase/dehydratase family protein-like protein</fullName>
    </submittedName>
</protein>
<dbReference type="GO" id="GO:0051170">
    <property type="term" value="P:import into nucleus"/>
    <property type="evidence" value="ECO:0007669"/>
    <property type="project" value="TreeGrafter"/>
</dbReference>
<keyword evidence="9" id="KW-1185">Reference proteome</keyword>
<accession>A0A8K0QY66</accession>